<dbReference type="EMBL" id="UZAH01027502">
    <property type="protein sequence ID" value="VDO92184.1"/>
    <property type="molecule type" value="Genomic_DNA"/>
</dbReference>
<keyword evidence="3" id="KW-1185">Reference proteome</keyword>
<dbReference type="AlphaFoldDB" id="A0A3P8A6U5"/>
<dbReference type="SUPFAM" id="SSF53254">
    <property type="entry name" value="Phosphoglycerate mutase-like"/>
    <property type="match status" value="1"/>
</dbReference>
<feature type="chain" id="PRO_5044596587" evidence="1">
    <location>
        <begin position="17"/>
        <end position="196"/>
    </location>
</feature>
<dbReference type="Proteomes" id="UP000050761">
    <property type="component" value="Unassembled WGS sequence"/>
</dbReference>
<reference evidence="4" key="2">
    <citation type="submission" date="2019-09" db="UniProtKB">
        <authorList>
            <consortium name="WormBaseParasite"/>
        </authorList>
    </citation>
    <scope>IDENTIFICATION</scope>
</reference>
<accession>A0A3P8A6U5</accession>
<protein>
    <submittedName>
        <fullName evidence="2 4">Uncharacterized protein</fullName>
    </submittedName>
</protein>
<evidence type="ECO:0000313" key="3">
    <source>
        <dbReference type="Proteomes" id="UP000050761"/>
    </source>
</evidence>
<dbReference type="GO" id="GO:0016791">
    <property type="term" value="F:phosphatase activity"/>
    <property type="evidence" value="ECO:0007669"/>
    <property type="project" value="UniProtKB-ARBA"/>
</dbReference>
<reference evidence="2 3" key="1">
    <citation type="submission" date="2018-11" db="EMBL/GenBank/DDBJ databases">
        <authorList>
            <consortium name="Pathogen Informatics"/>
        </authorList>
    </citation>
    <scope>NUCLEOTIDE SEQUENCE [LARGE SCALE GENOMIC DNA]</scope>
</reference>
<feature type="signal peptide" evidence="1">
    <location>
        <begin position="1"/>
        <end position="16"/>
    </location>
</feature>
<gene>
    <name evidence="2" type="ORF">HPBE_LOCUS12442</name>
</gene>
<dbReference type="OrthoDB" id="258392at2759"/>
<organism evidence="2">
    <name type="scientific">Heligmosomoides polygyrus</name>
    <name type="common">Parasitic roundworm</name>
    <dbReference type="NCBI Taxonomy" id="6339"/>
    <lineage>
        <taxon>Eukaryota</taxon>
        <taxon>Metazoa</taxon>
        <taxon>Ecdysozoa</taxon>
        <taxon>Nematoda</taxon>
        <taxon>Chromadorea</taxon>
        <taxon>Rhabditida</taxon>
        <taxon>Rhabditina</taxon>
        <taxon>Rhabditomorpha</taxon>
        <taxon>Strongyloidea</taxon>
        <taxon>Heligmosomidae</taxon>
        <taxon>Heligmosomoides</taxon>
    </lineage>
</organism>
<evidence type="ECO:0000313" key="4">
    <source>
        <dbReference type="WBParaSite" id="HPBE_0001244101-mRNA-1"/>
    </source>
</evidence>
<proteinExistence type="predicted"/>
<dbReference type="WBParaSite" id="HPBE_0001244101-mRNA-1">
    <property type="protein sequence ID" value="HPBE_0001244101-mRNA-1"/>
    <property type="gene ID" value="HPBE_0001244101"/>
</dbReference>
<dbReference type="Gene3D" id="3.40.50.1240">
    <property type="entry name" value="Phosphoglycerate mutase-like"/>
    <property type="match status" value="1"/>
</dbReference>
<evidence type="ECO:0000256" key="1">
    <source>
        <dbReference type="SAM" id="SignalP"/>
    </source>
</evidence>
<name>A0A3P8A6U5_HELPZ</name>
<evidence type="ECO:0000313" key="2">
    <source>
        <dbReference type="EMBL" id="VDO92184.1"/>
    </source>
</evidence>
<sequence length="196" mass="23144">MIKLASLLMFLQPAAGELQFVVGLMYAGDIPPIRLPYPNDLNELELDIYPRGIGRLTEVGVKRVYELGRWLRRRYVTDHQLIPPNYSMPERLRPLTDTCDRFERETRFEEEEFREQFDAENVEWYERLEEDTGFSRFNSKNVETLFDVEKEIAQGLPQPAWLNQSHNGVTVLDWIRESFRKLAVFKVASEKRARFA</sequence>
<keyword evidence="1" id="KW-0732">Signal</keyword>
<dbReference type="InterPro" id="IPR029033">
    <property type="entry name" value="His_PPase_superfam"/>
</dbReference>